<gene>
    <name evidence="2" type="ORF">GGQ89_001836</name>
</gene>
<evidence type="ECO:0000313" key="2">
    <source>
        <dbReference type="EMBL" id="MBB4609614.1"/>
    </source>
</evidence>
<feature type="region of interest" description="Disordered" evidence="1">
    <location>
        <begin position="1"/>
        <end position="37"/>
    </location>
</feature>
<keyword evidence="3" id="KW-1185">Reference proteome</keyword>
<organism evidence="2 3">
    <name type="scientific">Sphingomonas yabuuchiae</name>
    <dbReference type="NCBI Taxonomy" id="172044"/>
    <lineage>
        <taxon>Bacteria</taxon>
        <taxon>Pseudomonadati</taxon>
        <taxon>Pseudomonadota</taxon>
        <taxon>Alphaproteobacteria</taxon>
        <taxon>Sphingomonadales</taxon>
        <taxon>Sphingomonadaceae</taxon>
        <taxon>Sphingomonas</taxon>
    </lineage>
</organism>
<reference evidence="2 3" key="1">
    <citation type="submission" date="2020-08" db="EMBL/GenBank/DDBJ databases">
        <title>Genomic Encyclopedia of Type Strains, Phase IV (KMG-IV): sequencing the most valuable type-strain genomes for metagenomic binning, comparative biology and taxonomic classification.</title>
        <authorList>
            <person name="Goeker M."/>
        </authorList>
    </citation>
    <scope>NUCLEOTIDE SEQUENCE [LARGE SCALE GENOMIC DNA]</scope>
    <source>
        <strain evidence="2 3">DSM 14562</strain>
    </source>
</reference>
<dbReference type="Proteomes" id="UP000584663">
    <property type="component" value="Unassembled WGS sequence"/>
</dbReference>
<accession>A0ABR6K936</accession>
<comment type="caution">
    <text evidence="2">The sequence shown here is derived from an EMBL/GenBank/DDBJ whole genome shotgun (WGS) entry which is preliminary data.</text>
</comment>
<name>A0ABR6K936_9SPHN</name>
<sequence length="37" mass="4089">MEAASEVSRHDLRPDLYPREDATPTPAAPPLIEQARS</sequence>
<dbReference type="EMBL" id="JACHNX010000006">
    <property type="protein sequence ID" value="MBB4609614.1"/>
    <property type="molecule type" value="Genomic_DNA"/>
</dbReference>
<feature type="compositionally biased region" description="Basic and acidic residues" evidence="1">
    <location>
        <begin position="7"/>
        <end position="22"/>
    </location>
</feature>
<evidence type="ECO:0000313" key="3">
    <source>
        <dbReference type="Proteomes" id="UP000584663"/>
    </source>
</evidence>
<evidence type="ECO:0000256" key="1">
    <source>
        <dbReference type="SAM" id="MobiDB-lite"/>
    </source>
</evidence>
<protein>
    <submittedName>
        <fullName evidence="2">Uncharacterized protein</fullName>
    </submittedName>
</protein>
<proteinExistence type="predicted"/>